<accession>A0AAD1U752</accession>
<evidence type="ECO:0000313" key="2">
    <source>
        <dbReference type="Proteomes" id="UP001295684"/>
    </source>
</evidence>
<proteinExistence type="predicted"/>
<dbReference type="AlphaFoldDB" id="A0AAD1U752"/>
<comment type="caution">
    <text evidence="1">The sequence shown here is derived from an EMBL/GenBank/DDBJ whole genome shotgun (WGS) entry which is preliminary data.</text>
</comment>
<reference evidence="1" key="1">
    <citation type="submission" date="2023-07" db="EMBL/GenBank/DDBJ databases">
        <authorList>
            <consortium name="AG Swart"/>
            <person name="Singh M."/>
            <person name="Singh A."/>
            <person name="Seah K."/>
            <person name="Emmerich C."/>
        </authorList>
    </citation>
    <scope>NUCLEOTIDE SEQUENCE</scope>
    <source>
        <strain evidence="1">DP1</strain>
    </source>
</reference>
<organism evidence="1 2">
    <name type="scientific">Euplotes crassus</name>
    <dbReference type="NCBI Taxonomy" id="5936"/>
    <lineage>
        <taxon>Eukaryota</taxon>
        <taxon>Sar</taxon>
        <taxon>Alveolata</taxon>
        <taxon>Ciliophora</taxon>
        <taxon>Intramacronucleata</taxon>
        <taxon>Spirotrichea</taxon>
        <taxon>Hypotrichia</taxon>
        <taxon>Euplotida</taxon>
        <taxon>Euplotidae</taxon>
        <taxon>Moneuplotes</taxon>
    </lineage>
</organism>
<evidence type="ECO:0000313" key="1">
    <source>
        <dbReference type="EMBL" id="CAI2363213.1"/>
    </source>
</evidence>
<keyword evidence="2" id="KW-1185">Reference proteome</keyword>
<protein>
    <submittedName>
        <fullName evidence="1">Uncharacterized protein</fullName>
    </submittedName>
</protein>
<dbReference type="Proteomes" id="UP001295684">
    <property type="component" value="Unassembled WGS sequence"/>
</dbReference>
<gene>
    <name evidence="1" type="ORF">ECRASSUSDP1_LOCUS4543</name>
</gene>
<name>A0AAD1U752_EUPCR</name>
<dbReference type="EMBL" id="CAMPGE010004367">
    <property type="protein sequence ID" value="CAI2363213.1"/>
    <property type="molecule type" value="Genomic_DNA"/>
</dbReference>
<sequence>MRASKVHINQDSNLDPKFSLIHSKSTLNPSGDLKLPLKPILLSPAPKHSKDYIPQCKIFKGFKIQRKVKCVVNKSLTKSHTKETRKTIRDLISCISTDHKRYRRNLSQTNNPRLQNRRIIKKVHKLKSSQRLAHNKNIRKVGQNKFQIRPSYVLEAERCTEDNRETNDSDEVTKSISHLKTTREQIEKDFDRFEKDKPSEKKQIMNLSKLVKLNINVFRKRLEYLNYKDFISSKSSTDLFDKSLKRLRRADNYRLNHMHGSLKEIKELNKTYERPGTLNGCYMQRSQDKTSQHELASSHAVKDNLNSTRKISKFEKFRKSNNHSSALSKRDVIKVFQKPKIRPSNSRFLLKPIFSKSEL</sequence>